<evidence type="ECO:0000256" key="2">
    <source>
        <dbReference type="PROSITE-ProRule" id="PRU01248"/>
    </source>
</evidence>
<evidence type="ECO:0000313" key="5">
    <source>
        <dbReference type="Proteomes" id="UP000030401"/>
    </source>
</evidence>
<gene>
    <name evidence="4" type="ORF">N784_11240</name>
</gene>
<dbReference type="GO" id="GO:0003677">
    <property type="term" value="F:DNA binding"/>
    <property type="evidence" value="ECO:0007669"/>
    <property type="project" value="UniProtKB-UniRule"/>
</dbReference>
<dbReference type="SUPFAM" id="SSF56349">
    <property type="entry name" value="DNA breaking-rejoining enzymes"/>
    <property type="match status" value="1"/>
</dbReference>
<dbReference type="Proteomes" id="UP000030401">
    <property type="component" value="Unassembled WGS sequence"/>
</dbReference>
<organism evidence="4 5">
    <name type="scientific">Pontibacillus litoralis JSM 072002</name>
    <dbReference type="NCBI Taxonomy" id="1385512"/>
    <lineage>
        <taxon>Bacteria</taxon>
        <taxon>Bacillati</taxon>
        <taxon>Bacillota</taxon>
        <taxon>Bacilli</taxon>
        <taxon>Bacillales</taxon>
        <taxon>Bacillaceae</taxon>
        <taxon>Pontibacillus</taxon>
    </lineage>
</organism>
<dbReference type="Gene3D" id="1.10.150.130">
    <property type="match status" value="1"/>
</dbReference>
<dbReference type="AlphaFoldDB" id="A0A0A5HN76"/>
<feature type="domain" description="Core-binding (CB)" evidence="3">
    <location>
        <begin position="62"/>
        <end position="143"/>
    </location>
</feature>
<dbReference type="InterPro" id="IPR044068">
    <property type="entry name" value="CB"/>
</dbReference>
<dbReference type="PROSITE" id="PS51900">
    <property type="entry name" value="CB"/>
    <property type="match status" value="1"/>
</dbReference>
<keyword evidence="5" id="KW-1185">Reference proteome</keyword>
<accession>A0A0A5HN76</accession>
<dbReference type="EMBL" id="AVPG01000027">
    <property type="protein sequence ID" value="KGX85062.1"/>
    <property type="molecule type" value="Genomic_DNA"/>
</dbReference>
<dbReference type="eggNOG" id="COG0582">
    <property type="taxonomic scope" value="Bacteria"/>
</dbReference>
<protein>
    <recommendedName>
        <fullName evidence="3">Core-binding (CB) domain-containing protein</fullName>
    </recommendedName>
</protein>
<dbReference type="Pfam" id="PF14659">
    <property type="entry name" value="Phage_int_SAM_3"/>
    <property type="match status" value="1"/>
</dbReference>
<dbReference type="InterPro" id="IPR011010">
    <property type="entry name" value="DNA_brk_join_enz"/>
</dbReference>
<evidence type="ECO:0000313" key="4">
    <source>
        <dbReference type="EMBL" id="KGX85062.1"/>
    </source>
</evidence>
<dbReference type="GO" id="GO:0015074">
    <property type="term" value="P:DNA integration"/>
    <property type="evidence" value="ECO:0007669"/>
    <property type="project" value="InterPro"/>
</dbReference>
<comment type="caution">
    <text evidence="4">The sequence shown here is derived from an EMBL/GenBank/DDBJ whole genome shotgun (WGS) entry which is preliminary data.</text>
</comment>
<dbReference type="InterPro" id="IPR028259">
    <property type="entry name" value="AP2-like_int_N"/>
</dbReference>
<name>A0A0A5HN76_9BACI</name>
<dbReference type="STRING" id="1385512.N784_11240"/>
<dbReference type="InterPro" id="IPR004107">
    <property type="entry name" value="Integrase_SAM-like_N"/>
</dbReference>
<dbReference type="InterPro" id="IPR010998">
    <property type="entry name" value="Integrase_recombinase_N"/>
</dbReference>
<evidence type="ECO:0000256" key="1">
    <source>
        <dbReference type="ARBA" id="ARBA00023125"/>
    </source>
</evidence>
<dbReference type="Pfam" id="PF14657">
    <property type="entry name" value="Arm-DNA-bind_4"/>
    <property type="match status" value="1"/>
</dbReference>
<sequence>MANYWKIGNKWYFQIYTGVDPSTGKKKFTSKGGFKTKKEAQMAAAEVEKEVFENTYVQEQNIAFQEFTLEWLKTYRDTAKISSVRNRQHNLDHLNRFFGNKKIKDITRKQYQAMLASLHNAGYAFNTLDGIHATGRMVFRKAVEFNIIKDSPCDFAKIPRKVETFEEVESSKGEIKFMEKEELIRFLNAAKESGIDKDYPMFLTLAYSGLRVGG</sequence>
<reference evidence="4 5" key="1">
    <citation type="submission" date="2013-08" db="EMBL/GenBank/DDBJ databases">
        <authorList>
            <person name="Huang J."/>
            <person name="Wang G."/>
        </authorList>
    </citation>
    <scope>NUCLEOTIDE SEQUENCE [LARGE SCALE GENOMIC DNA]</scope>
    <source>
        <strain evidence="4 5">JSM 072002</strain>
    </source>
</reference>
<proteinExistence type="predicted"/>
<keyword evidence="1 2" id="KW-0238">DNA-binding</keyword>
<evidence type="ECO:0000259" key="3">
    <source>
        <dbReference type="PROSITE" id="PS51900"/>
    </source>
</evidence>